<name>A0A5B7KFG2_PORTR</name>
<comment type="caution">
    <text evidence="1">The sequence shown here is derived from an EMBL/GenBank/DDBJ whole genome shotgun (WGS) entry which is preliminary data.</text>
</comment>
<accession>A0A5B7KFG2</accession>
<organism evidence="1 2">
    <name type="scientific">Portunus trituberculatus</name>
    <name type="common">Swimming crab</name>
    <name type="synonym">Neptunus trituberculatus</name>
    <dbReference type="NCBI Taxonomy" id="210409"/>
    <lineage>
        <taxon>Eukaryota</taxon>
        <taxon>Metazoa</taxon>
        <taxon>Ecdysozoa</taxon>
        <taxon>Arthropoda</taxon>
        <taxon>Crustacea</taxon>
        <taxon>Multicrustacea</taxon>
        <taxon>Malacostraca</taxon>
        <taxon>Eumalacostraca</taxon>
        <taxon>Eucarida</taxon>
        <taxon>Decapoda</taxon>
        <taxon>Pleocyemata</taxon>
        <taxon>Brachyura</taxon>
        <taxon>Eubrachyura</taxon>
        <taxon>Portunoidea</taxon>
        <taxon>Portunidae</taxon>
        <taxon>Portuninae</taxon>
        <taxon>Portunus</taxon>
    </lineage>
</organism>
<proteinExistence type="predicted"/>
<protein>
    <submittedName>
        <fullName evidence="1">Uncharacterized protein</fullName>
    </submittedName>
</protein>
<keyword evidence="2" id="KW-1185">Reference proteome</keyword>
<evidence type="ECO:0000313" key="1">
    <source>
        <dbReference type="EMBL" id="MPD03809.1"/>
    </source>
</evidence>
<sequence length="38" mass="4493">MRCLTVDDIMCFISSLIWTRTPSPGRHCKRRVFYQCAT</sequence>
<gene>
    <name evidence="1" type="ORF">E2C01_099463</name>
</gene>
<reference evidence="1 2" key="1">
    <citation type="submission" date="2019-05" db="EMBL/GenBank/DDBJ databases">
        <title>Another draft genome of Portunus trituberculatus and its Hox gene families provides insights of decapod evolution.</title>
        <authorList>
            <person name="Jeong J.-H."/>
            <person name="Song I."/>
            <person name="Kim S."/>
            <person name="Choi T."/>
            <person name="Kim D."/>
            <person name="Ryu S."/>
            <person name="Kim W."/>
        </authorList>
    </citation>
    <scope>NUCLEOTIDE SEQUENCE [LARGE SCALE GENOMIC DNA]</scope>
    <source>
        <tissue evidence="1">Muscle</tissue>
    </source>
</reference>
<dbReference type="AlphaFoldDB" id="A0A5B7KFG2"/>
<evidence type="ECO:0000313" key="2">
    <source>
        <dbReference type="Proteomes" id="UP000324222"/>
    </source>
</evidence>
<dbReference type="Proteomes" id="UP000324222">
    <property type="component" value="Unassembled WGS sequence"/>
</dbReference>
<dbReference type="EMBL" id="VSRR010138037">
    <property type="protein sequence ID" value="MPD03809.1"/>
    <property type="molecule type" value="Genomic_DNA"/>
</dbReference>